<name>A0A2U8VUQ4_9HYPH</name>
<dbReference type="RefSeq" id="WP_109952280.1">
    <property type="nucleotide sequence ID" value="NZ_CP029551.1"/>
</dbReference>
<reference evidence="2 3" key="1">
    <citation type="submission" date="2018-05" db="EMBL/GenBank/DDBJ databases">
        <title>Complete Genome Sequence of Methylobacterium sp. 17Sr1-43.</title>
        <authorList>
            <person name="Srinivasan S."/>
        </authorList>
    </citation>
    <scope>NUCLEOTIDE SEQUENCE [LARGE SCALE GENOMIC DNA]</scope>
    <source>
        <strain evidence="2 3">17Sr1-43</strain>
    </source>
</reference>
<evidence type="ECO:0000256" key="1">
    <source>
        <dbReference type="SAM" id="MobiDB-lite"/>
    </source>
</evidence>
<accession>A0A2U8VUQ4</accession>
<organism evidence="2 3">
    <name type="scientific">Methylobacterium radiodurans</name>
    <dbReference type="NCBI Taxonomy" id="2202828"/>
    <lineage>
        <taxon>Bacteria</taxon>
        <taxon>Pseudomonadati</taxon>
        <taxon>Pseudomonadota</taxon>
        <taxon>Alphaproteobacteria</taxon>
        <taxon>Hyphomicrobiales</taxon>
        <taxon>Methylobacteriaceae</taxon>
        <taxon>Methylobacterium</taxon>
    </lineage>
</organism>
<evidence type="ECO:0000313" key="2">
    <source>
        <dbReference type="EMBL" id="AWN37201.1"/>
    </source>
</evidence>
<protein>
    <submittedName>
        <fullName evidence="2">Uncharacterized protein</fullName>
    </submittedName>
</protein>
<evidence type="ECO:0000313" key="3">
    <source>
        <dbReference type="Proteomes" id="UP000246058"/>
    </source>
</evidence>
<feature type="compositionally biased region" description="Basic and acidic residues" evidence="1">
    <location>
        <begin position="53"/>
        <end position="62"/>
    </location>
</feature>
<proteinExistence type="predicted"/>
<dbReference type="Proteomes" id="UP000246058">
    <property type="component" value="Chromosome"/>
</dbReference>
<feature type="region of interest" description="Disordered" evidence="1">
    <location>
        <begin position="1"/>
        <end position="62"/>
    </location>
</feature>
<dbReference type="AlphaFoldDB" id="A0A2U8VUQ4"/>
<dbReference type="KEGG" id="meti:DK427_16920"/>
<keyword evidence="3" id="KW-1185">Reference proteome</keyword>
<dbReference type="EMBL" id="CP029551">
    <property type="protein sequence ID" value="AWN37201.1"/>
    <property type="molecule type" value="Genomic_DNA"/>
</dbReference>
<sequence>MLDESDTPIPDETPEPVSDPPAPPQAPGGDPPSEPATPPVKGGRSDALTKVGDAGDKLGDFA</sequence>
<feature type="compositionally biased region" description="Pro residues" evidence="1">
    <location>
        <begin position="17"/>
        <end position="38"/>
    </location>
</feature>
<gene>
    <name evidence="2" type="ORF">DK427_16920</name>
</gene>